<feature type="transmembrane region" description="Helical" evidence="1">
    <location>
        <begin position="41"/>
        <end position="62"/>
    </location>
</feature>
<protein>
    <submittedName>
        <fullName evidence="2">Uncharacterized protein</fullName>
    </submittedName>
</protein>
<organism evidence="2">
    <name type="scientific">marine metagenome</name>
    <dbReference type="NCBI Taxonomy" id="408172"/>
    <lineage>
        <taxon>unclassified sequences</taxon>
        <taxon>metagenomes</taxon>
        <taxon>ecological metagenomes</taxon>
    </lineage>
</organism>
<feature type="non-terminal residue" evidence="2">
    <location>
        <position position="112"/>
    </location>
</feature>
<proteinExistence type="predicted"/>
<keyword evidence="1" id="KW-0472">Membrane</keyword>
<evidence type="ECO:0000313" key="2">
    <source>
        <dbReference type="EMBL" id="SVB82071.1"/>
    </source>
</evidence>
<reference evidence="2" key="1">
    <citation type="submission" date="2018-05" db="EMBL/GenBank/DDBJ databases">
        <authorList>
            <person name="Lanie J.A."/>
            <person name="Ng W.-L."/>
            <person name="Kazmierczak K.M."/>
            <person name="Andrzejewski T.M."/>
            <person name="Davidsen T.M."/>
            <person name="Wayne K.J."/>
            <person name="Tettelin H."/>
            <person name="Glass J.I."/>
            <person name="Rusch D."/>
            <person name="Podicherti R."/>
            <person name="Tsui H.-C.T."/>
            <person name="Winkler M.E."/>
        </authorList>
    </citation>
    <scope>NUCLEOTIDE SEQUENCE</scope>
</reference>
<keyword evidence="1" id="KW-1133">Transmembrane helix</keyword>
<accession>A0A382H6M8</accession>
<sequence>MSNLLKKLFGTLIQKPWESERAAIDNAHEGKTFNISVQKSAVIIIFGIATVLFSLVFTSYLYTLPPDQDTNYLLRPNLLWINTLILFFVTYFFSKITNDLKKTETLKVKKNL</sequence>
<dbReference type="EMBL" id="UINC01059075">
    <property type="protein sequence ID" value="SVB82071.1"/>
    <property type="molecule type" value="Genomic_DNA"/>
</dbReference>
<feature type="transmembrane region" description="Helical" evidence="1">
    <location>
        <begin position="74"/>
        <end position="93"/>
    </location>
</feature>
<gene>
    <name evidence="2" type="ORF">METZ01_LOCUS234925</name>
</gene>
<name>A0A382H6M8_9ZZZZ</name>
<keyword evidence="1" id="KW-0812">Transmembrane</keyword>
<evidence type="ECO:0000256" key="1">
    <source>
        <dbReference type="SAM" id="Phobius"/>
    </source>
</evidence>
<dbReference type="AlphaFoldDB" id="A0A382H6M8"/>